<comment type="caution">
    <text evidence="2">The sequence shown here is derived from an EMBL/GenBank/DDBJ whole genome shotgun (WGS) entry which is preliminary data.</text>
</comment>
<dbReference type="SUPFAM" id="SSF48371">
    <property type="entry name" value="ARM repeat"/>
    <property type="match status" value="1"/>
</dbReference>
<dbReference type="PATRIC" id="fig|698760.3.peg.3248"/>
<reference evidence="2 3" key="1">
    <citation type="journal article" date="2011" name="Plasmid">
        <title>Streptomyces turgidiscabies Car8 contains a modular pathogenicity island that shares virulence genes with other actinobacterial plant pathogens.</title>
        <authorList>
            <person name="Huguet-Tapia J.C."/>
            <person name="Badger J.H."/>
            <person name="Loria R."/>
            <person name="Pettis G.S."/>
        </authorList>
    </citation>
    <scope>NUCLEOTIDE SEQUENCE [LARGE SCALE GENOMIC DNA]</scope>
    <source>
        <strain evidence="2 3">Car8</strain>
    </source>
</reference>
<keyword evidence="3" id="KW-1185">Reference proteome</keyword>
<dbReference type="EMBL" id="AEJB01000244">
    <property type="protein sequence ID" value="ELP68005.1"/>
    <property type="molecule type" value="Genomic_DNA"/>
</dbReference>
<gene>
    <name evidence="2" type="ORF">STRTUCAR8_07633</name>
</gene>
<evidence type="ECO:0000256" key="1">
    <source>
        <dbReference type="SAM" id="MobiDB-lite"/>
    </source>
</evidence>
<evidence type="ECO:0000313" key="3">
    <source>
        <dbReference type="Proteomes" id="UP000010931"/>
    </source>
</evidence>
<protein>
    <submittedName>
        <fullName evidence="2">Uncharacterized protein</fullName>
    </submittedName>
</protein>
<dbReference type="InterPro" id="IPR016024">
    <property type="entry name" value="ARM-type_fold"/>
</dbReference>
<dbReference type="AlphaFoldDB" id="L7FBG8"/>
<accession>L7FBG8</accession>
<organism evidence="2 3">
    <name type="scientific">Streptomyces turgidiscabies (strain Car8)</name>
    <dbReference type="NCBI Taxonomy" id="698760"/>
    <lineage>
        <taxon>Bacteria</taxon>
        <taxon>Bacillati</taxon>
        <taxon>Actinomycetota</taxon>
        <taxon>Actinomycetes</taxon>
        <taxon>Kitasatosporales</taxon>
        <taxon>Streptomycetaceae</taxon>
        <taxon>Streptomyces</taxon>
    </lineage>
</organism>
<feature type="non-terminal residue" evidence="2">
    <location>
        <position position="1"/>
    </location>
</feature>
<evidence type="ECO:0000313" key="2">
    <source>
        <dbReference type="EMBL" id="ELP68005.1"/>
    </source>
</evidence>
<dbReference type="STRING" id="85558.T45_08747"/>
<dbReference type="Proteomes" id="UP000010931">
    <property type="component" value="Unassembled WGS sequence"/>
</dbReference>
<feature type="compositionally biased region" description="Pro residues" evidence="1">
    <location>
        <begin position="1"/>
        <end position="27"/>
    </location>
</feature>
<feature type="compositionally biased region" description="Gly residues" evidence="1">
    <location>
        <begin position="40"/>
        <end position="75"/>
    </location>
</feature>
<name>L7FBG8_STRT8</name>
<proteinExistence type="predicted"/>
<feature type="region of interest" description="Disordered" evidence="1">
    <location>
        <begin position="1"/>
        <end position="95"/>
    </location>
</feature>
<sequence>STPGAPPPGPAPAAVPAPAPVPSPAGPTPAGAPGSPPGGTPGDGGAPPSGGDGQGGAPGDGGAQSGDTGGGGDNVGAGSRARGATNRTGQGSLRAGTLREAWTHIGGDRVQGDKIVVQVRAGERDVVMRALSPTTVETVRHAFQAPPRWDDVLADAWQRRSVVLRGPGGAGKTAAGVRLLIAAQVKTWYLLDSVAELSRLTDLKQLGSGAGLLLDRPPDLGELSGSLLQGLEELLRLADARLVLIAGPEAELGRGAGEYVRRIDRPGTLNTVMEAHLAHLLGELEAERALAAAGVGDLAAELLDDHAACRDAARLAEVLAHEHKAGAIDTDHVRSRMDRAGGESPEEWFEGLGDTVLRTQAVALAVLGGLPQEDVALAATLLLEWFRSERGILTPSVEHGPVPLRHDPFAQSRRLLAEKLRARTVAAVTKGALGRLPCTVAEYRDPAYPPRIIRHVWSEYRIQRELIGWLAELVDSPTQQVRSFAGTALGLIATEAFEYIANQVFADWARDEDNGWQRREAIGYALKVCAREPALRGGVRALVDGWYLSDVWQYQAAAARAYGLCLGGADLTAAVAALTRLATVDNIQVAIAIGDSFADLLEEDLAAHALVVLRAVAEMAHTAESRACGHLVFLILADTLLSEEPATPGIAPRSCPTLLRLAAKDPPGGELRRLLGYLWAEVIGGELFGEEAESVLQKWAAQAEHDPLLLDDLVRILVDDVAARSPRAGRLLERHVTHWNERDNFRPLPRSAAVLGTALRLRPPAPPDRPGGAR</sequence>